<dbReference type="CDD" id="cd00637">
    <property type="entry name" value="7tm_classA_rhodopsin-like"/>
    <property type="match status" value="1"/>
</dbReference>
<evidence type="ECO:0000313" key="11">
    <source>
        <dbReference type="Ensembl" id="ENSLACP00000009577.1"/>
    </source>
</evidence>
<reference evidence="11" key="2">
    <citation type="submission" date="2025-08" db="UniProtKB">
        <authorList>
            <consortium name="Ensembl"/>
        </authorList>
    </citation>
    <scope>IDENTIFICATION</scope>
</reference>
<evidence type="ECO:0000256" key="2">
    <source>
        <dbReference type="ARBA" id="ARBA00022606"/>
    </source>
</evidence>
<dbReference type="OMA" id="VNATICF"/>
<feature type="transmembrane region" description="Helical" evidence="9">
    <location>
        <begin position="230"/>
        <end position="248"/>
    </location>
</feature>
<evidence type="ECO:0000313" key="12">
    <source>
        <dbReference type="Proteomes" id="UP000008672"/>
    </source>
</evidence>
<keyword evidence="4 9" id="KW-1133">Transmembrane helix</keyword>
<name>H3AIV6_LATCH</name>
<accession>H3AIV6</accession>
<evidence type="ECO:0000256" key="9">
    <source>
        <dbReference type="SAM" id="Phobius"/>
    </source>
</evidence>
<protein>
    <recommendedName>
        <fullName evidence="10">G-protein coupled receptors family 1 profile domain-containing protein</fullName>
    </recommendedName>
</protein>
<feature type="transmembrane region" description="Helical" evidence="9">
    <location>
        <begin position="81"/>
        <end position="102"/>
    </location>
</feature>
<evidence type="ECO:0000256" key="7">
    <source>
        <dbReference type="ARBA" id="ARBA00023170"/>
    </source>
</evidence>
<feature type="domain" description="G-protein coupled receptors family 1 profile" evidence="10">
    <location>
        <begin position="20"/>
        <end position="242"/>
    </location>
</feature>
<feature type="transmembrane region" description="Helical" evidence="9">
    <location>
        <begin position="254"/>
        <end position="279"/>
    </location>
</feature>
<dbReference type="InterPro" id="IPR000276">
    <property type="entry name" value="GPCR_Rhodpsn"/>
</dbReference>
<keyword evidence="3 9" id="KW-0812">Transmembrane</keyword>
<dbReference type="SUPFAM" id="SSF81321">
    <property type="entry name" value="Family A G protein-coupled receptor-like"/>
    <property type="match status" value="1"/>
</dbReference>
<dbReference type="PANTHER" id="PTHR11394:SF72">
    <property type="entry name" value="OLFACTORY RECEPTOR CLASS A-LIKE PROTEIN 4"/>
    <property type="match status" value="1"/>
</dbReference>
<keyword evidence="6 9" id="KW-0472">Membrane</keyword>
<keyword evidence="2" id="KW-0716">Sensory transduction</keyword>
<dbReference type="Pfam" id="PF00001">
    <property type="entry name" value="7tm_1"/>
    <property type="match status" value="1"/>
</dbReference>
<dbReference type="GO" id="GO:0004930">
    <property type="term" value="F:G protein-coupled receptor activity"/>
    <property type="evidence" value="ECO:0007669"/>
    <property type="project" value="UniProtKB-KW"/>
</dbReference>
<keyword evidence="8" id="KW-0807">Transducer</keyword>
<dbReference type="Ensembl" id="ENSLACT00000009650.1">
    <property type="protein sequence ID" value="ENSLACP00000009577.1"/>
    <property type="gene ID" value="ENSLACG00000008446.1"/>
</dbReference>
<evidence type="ECO:0000256" key="6">
    <source>
        <dbReference type="ARBA" id="ARBA00023136"/>
    </source>
</evidence>
<evidence type="ECO:0000256" key="8">
    <source>
        <dbReference type="ARBA" id="ARBA00023224"/>
    </source>
</evidence>
<keyword evidence="5" id="KW-0297">G-protein coupled receptor</keyword>
<feature type="transmembrane region" description="Helical" evidence="9">
    <location>
        <begin position="35"/>
        <end position="55"/>
    </location>
</feature>
<dbReference type="AlphaFoldDB" id="H3AIV6"/>
<dbReference type="PRINTS" id="PR00237">
    <property type="entry name" value="GPCRRHODOPSN"/>
</dbReference>
<dbReference type="GO" id="GO:0016020">
    <property type="term" value="C:membrane"/>
    <property type="evidence" value="ECO:0007669"/>
    <property type="project" value="UniProtKB-SubCell"/>
</dbReference>
<keyword evidence="12" id="KW-1185">Reference proteome</keyword>
<dbReference type="PROSITE" id="PS50262">
    <property type="entry name" value="G_PROTEIN_RECEP_F1_2"/>
    <property type="match status" value="1"/>
</dbReference>
<comment type="subcellular location">
    <subcellularLocation>
        <location evidence="1">Membrane</location>
        <topology evidence="1">Multi-pass membrane protein</topology>
    </subcellularLocation>
</comment>
<evidence type="ECO:0000259" key="10">
    <source>
        <dbReference type="PROSITE" id="PS50262"/>
    </source>
</evidence>
<sequence>MDSISTLIIFGGFSILGVLGNCFLIFITKKDSIKLPAADIFVVHLASANLIYLFFRDLSLAVPLLTKNCLPFNIPCMCVDFVMHTALKLSSWCTLMLSVLRLCKLRKLYSPLWIAVKLENSSFFSLFVLFQWIFWAAAYVPFLILLPNNEIVNATICFCSITTVITTHKWSLETYRLFYLSFSEYLLLVLMAAANLHIIWVLLKRHRMLFAANQWTRAQNTNRELKAAKVILFLVVLYVTCWGIHALTQNIPETIALVVGHTASLLYSVFSPYIIGFGYQTFREKFKSMLTNPELNIKY</sequence>
<keyword evidence="7" id="KW-0675">Receptor</keyword>
<feature type="transmembrane region" description="Helical" evidence="9">
    <location>
        <begin position="185"/>
        <end position="203"/>
    </location>
</feature>
<evidence type="ECO:0000256" key="5">
    <source>
        <dbReference type="ARBA" id="ARBA00023040"/>
    </source>
</evidence>
<feature type="transmembrane region" description="Helical" evidence="9">
    <location>
        <begin position="123"/>
        <end position="146"/>
    </location>
</feature>
<dbReference type="PANTHER" id="PTHR11394">
    <property type="entry name" value="TASTE RECEPTOR TYPE 2"/>
    <property type="match status" value="1"/>
</dbReference>
<evidence type="ECO:0000256" key="3">
    <source>
        <dbReference type="ARBA" id="ARBA00022692"/>
    </source>
</evidence>
<dbReference type="InParanoid" id="H3AIV6"/>
<dbReference type="HOGENOM" id="CLU_929202_0_0_1"/>
<reference evidence="11" key="3">
    <citation type="submission" date="2025-09" db="UniProtKB">
        <authorList>
            <consortium name="Ensembl"/>
        </authorList>
    </citation>
    <scope>IDENTIFICATION</scope>
</reference>
<dbReference type="InterPro" id="IPR017452">
    <property type="entry name" value="GPCR_Rhodpsn_7TM"/>
</dbReference>
<dbReference type="Gene3D" id="1.20.1070.10">
    <property type="entry name" value="Rhodopsin 7-helix transmembrane proteins"/>
    <property type="match status" value="1"/>
</dbReference>
<dbReference type="EMBL" id="AFYH01121451">
    <property type="status" value="NOT_ANNOTATED_CDS"/>
    <property type="molecule type" value="Genomic_DNA"/>
</dbReference>
<proteinExistence type="predicted"/>
<organism evidence="11 12">
    <name type="scientific">Latimeria chalumnae</name>
    <name type="common">Coelacanth</name>
    <dbReference type="NCBI Taxonomy" id="7897"/>
    <lineage>
        <taxon>Eukaryota</taxon>
        <taxon>Metazoa</taxon>
        <taxon>Chordata</taxon>
        <taxon>Craniata</taxon>
        <taxon>Vertebrata</taxon>
        <taxon>Euteleostomi</taxon>
        <taxon>Coelacanthiformes</taxon>
        <taxon>Coelacanthidae</taxon>
        <taxon>Latimeria</taxon>
    </lineage>
</organism>
<dbReference type="Proteomes" id="UP000008672">
    <property type="component" value="Unassembled WGS sequence"/>
</dbReference>
<feature type="transmembrane region" description="Helical" evidence="9">
    <location>
        <begin position="6"/>
        <end position="28"/>
    </location>
</feature>
<evidence type="ECO:0000256" key="4">
    <source>
        <dbReference type="ARBA" id="ARBA00022989"/>
    </source>
</evidence>
<dbReference type="eggNOG" id="ENOG502SQID">
    <property type="taxonomic scope" value="Eukaryota"/>
</dbReference>
<reference evidence="12" key="1">
    <citation type="submission" date="2011-08" db="EMBL/GenBank/DDBJ databases">
        <title>The draft genome of Latimeria chalumnae.</title>
        <authorList>
            <person name="Di Palma F."/>
            <person name="Alfoldi J."/>
            <person name="Johnson J."/>
            <person name="Berlin A."/>
            <person name="Gnerre S."/>
            <person name="Jaffe D."/>
            <person name="MacCallum I."/>
            <person name="Young S."/>
            <person name="Walker B.J."/>
            <person name="Lander E."/>
            <person name="Lindblad-Toh K."/>
        </authorList>
    </citation>
    <scope>NUCLEOTIDE SEQUENCE [LARGE SCALE GENOMIC DNA]</scope>
    <source>
        <strain evidence="12">Wild caught</strain>
    </source>
</reference>
<evidence type="ECO:0000256" key="1">
    <source>
        <dbReference type="ARBA" id="ARBA00004141"/>
    </source>
</evidence>